<gene>
    <name evidence="3" type="ORF">Tco_0936868</name>
</gene>
<evidence type="ECO:0000313" key="3">
    <source>
        <dbReference type="EMBL" id="GJT37003.1"/>
    </source>
</evidence>
<accession>A0ABQ5DFD0</accession>
<proteinExistence type="predicted"/>
<reference evidence="3" key="2">
    <citation type="submission" date="2022-01" db="EMBL/GenBank/DDBJ databases">
        <authorList>
            <person name="Yamashiro T."/>
            <person name="Shiraishi A."/>
            <person name="Satake H."/>
            <person name="Nakayama K."/>
        </authorList>
    </citation>
    <scope>NUCLEOTIDE SEQUENCE</scope>
</reference>
<evidence type="ECO:0000313" key="4">
    <source>
        <dbReference type="Proteomes" id="UP001151760"/>
    </source>
</evidence>
<evidence type="ECO:0000259" key="2">
    <source>
        <dbReference type="Pfam" id="PF13976"/>
    </source>
</evidence>
<dbReference type="Pfam" id="PF13976">
    <property type="entry name" value="gag_pre-integrs"/>
    <property type="match status" value="1"/>
</dbReference>
<dbReference type="Proteomes" id="UP001151760">
    <property type="component" value="Unassembled WGS sequence"/>
</dbReference>
<keyword evidence="4" id="KW-1185">Reference proteome</keyword>
<sequence length="656" mass="74909">MKASLQGKDNTIRKLKITKLTENVTIFQEQNELFRAENEKIKQHYKELYDSIKITRAKTIEKTTALLTKNENLKAQIKGKMKCVTMDTVKPKVLAHEQQKMQKTNVPVIPSTRVNSFPEASGSKPRSNTKKNMILPAKSDNKKKCVMKYLKFVKTVVSKVKQVWKATEKLFTNVGYRWKSTRKKFTLGEQCPLTRFTQSKLVPLQQHEDVHTSEIVITERLSNTSQKLLTRYKRRNKQNKAISTSIPTTAETQLINASVKYIAVVQIVLWYLDSCSLKHMMRNRSRLKNFLKKFIGTVKFRIDHFGAIMGYEDYVIDLKVSFKKHSCYVRDADGVELLKGSRGSNLHTIFVEDMMKSSPICLLSKASNNKLWLWHRRLNHLNFGTINDLARKYLNGVVERQNRTLVEAARKMLIFSKAPIFLRAEVVANAFFGAFCYPTNDSEDLGKLQATTDTGIFVGYAPNRKGLVPYPVPAAPYVPLTNKNLEILFQPMFDEYFEPPRVERPVPLAPAAPVPVISTGTPSSTTIDQDAPFTSHSPSSSEVQPHISHQVVAVGRTIKDNPFAQADNNPFVNVFSLEPNFEESSSGDCFYNSVLSKVKPKNFKTVVTEACWFEVMQQEIHEFDRLQVWELVPRPDCVMIIALKWIYKSSLMSMVM</sequence>
<dbReference type="InterPro" id="IPR025724">
    <property type="entry name" value="GAG-pre-integrase_dom"/>
</dbReference>
<comment type="caution">
    <text evidence="3">The sequence shown here is derived from an EMBL/GenBank/DDBJ whole genome shotgun (WGS) entry which is preliminary data.</text>
</comment>
<feature type="region of interest" description="Disordered" evidence="1">
    <location>
        <begin position="112"/>
        <end position="131"/>
    </location>
</feature>
<name>A0ABQ5DFD0_9ASTR</name>
<reference evidence="3" key="1">
    <citation type="journal article" date="2022" name="Int. J. Mol. Sci.">
        <title>Draft Genome of Tanacetum Coccineum: Genomic Comparison of Closely Related Tanacetum-Family Plants.</title>
        <authorList>
            <person name="Yamashiro T."/>
            <person name="Shiraishi A."/>
            <person name="Nakayama K."/>
            <person name="Satake H."/>
        </authorList>
    </citation>
    <scope>NUCLEOTIDE SEQUENCE</scope>
</reference>
<evidence type="ECO:0000256" key="1">
    <source>
        <dbReference type="SAM" id="MobiDB-lite"/>
    </source>
</evidence>
<organism evidence="3 4">
    <name type="scientific">Tanacetum coccineum</name>
    <dbReference type="NCBI Taxonomy" id="301880"/>
    <lineage>
        <taxon>Eukaryota</taxon>
        <taxon>Viridiplantae</taxon>
        <taxon>Streptophyta</taxon>
        <taxon>Embryophyta</taxon>
        <taxon>Tracheophyta</taxon>
        <taxon>Spermatophyta</taxon>
        <taxon>Magnoliopsida</taxon>
        <taxon>eudicotyledons</taxon>
        <taxon>Gunneridae</taxon>
        <taxon>Pentapetalae</taxon>
        <taxon>asterids</taxon>
        <taxon>campanulids</taxon>
        <taxon>Asterales</taxon>
        <taxon>Asteraceae</taxon>
        <taxon>Asteroideae</taxon>
        <taxon>Anthemideae</taxon>
        <taxon>Anthemidinae</taxon>
        <taxon>Tanacetum</taxon>
    </lineage>
</organism>
<protein>
    <submittedName>
        <fullName evidence="3">Retrovirus-related pol polyprotein from transposon TNT 1-94</fullName>
    </submittedName>
</protein>
<feature type="domain" description="GAG-pre-integrase" evidence="2">
    <location>
        <begin position="358"/>
        <end position="394"/>
    </location>
</feature>
<dbReference type="EMBL" id="BQNB010015187">
    <property type="protein sequence ID" value="GJT37003.1"/>
    <property type="molecule type" value="Genomic_DNA"/>
</dbReference>